<protein>
    <submittedName>
        <fullName evidence="1">Uncharacterized protein</fullName>
    </submittedName>
</protein>
<dbReference type="InParanoid" id="A0A067MIQ8"/>
<dbReference type="EMBL" id="KL198058">
    <property type="protein sequence ID" value="KDQ11441.1"/>
    <property type="molecule type" value="Genomic_DNA"/>
</dbReference>
<dbReference type="HOGENOM" id="CLU_1224581_0_0_1"/>
<reference evidence="2" key="1">
    <citation type="journal article" date="2014" name="Proc. Natl. Acad. Sci. U.S.A.">
        <title>Extensive sampling of basidiomycete genomes demonstrates inadequacy of the white-rot/brown-rot paradigm for wood decay fungi.</title>
        <authorList>
            <person name="Riley R."/>
            <person name="Salamov A.A."/>
            <person name="Brown D.W."/>
            <person name="Nagy L.G."/>
            <person name="Floudas D."/>
            <person name="Held B.W."/>
            <person name="Levasseur A."/>
            <person name="Lombard V."/>
            <person name="Morin E."/>
            <person name="Otillar R."/>
            <person name="Lindquist E.A."/>
            <person name="Sun H."/>
            <person name="LaButti K.M."/>
            <person name="Schmutz J."/>
            <person name="Jabbour D."/>
            <person name="Luo H."/>
            <person name="Baker S.E."/>
            <person name="Pisabarro A.G."/>
            <person name="Walton J.D."/>
            <person name="Blanchette R.A."/>
            <person name="Henrissat B."/>
            <person name="Martin F."/>
            <person name="Cullen D."/>
            <person name="Hibbett D.S."/>
            <person name="Grigoriev I.V."/>
        </authorList>
    </citation>
    <scope>NUCLEOTIDE SEQUENCE [LARGE SCALE GENOMIC DNA]</scope>
    <source>
        <strain evidence="2">FD-172 SS1</strain>
    </source>
</reference>
<gene>
    <name evidence="1" type="ORF">BOTBODRAFT_177276</name>
</gene>
<proteinExistence type="predicted"/>
<accession>A0A067MIQ8</accession>
<evidence type="ECO:0000313" key="2">
    <source>
        <dbReference type="Proteomes" id="UP000027195"/>
    </source>
</evidence>
<dbReference type="STRING" id="930990.A0A067MIQ8"/>
<dbReference type="Proteomes" id="UP000027195">
    <property type="component" value="Unassembled WGS sequence"/>
</dbReference>
<keyword evidence="2" id="KW-1185">Reference proteome</keyword>
<name>A0A067MIQ8_BOTB1</name>
<sequence length="226" mass="25553">MLQSSITRIDPPRGSYRILVTQTFTITPVACFLIKGQAASQSVIAAGATIEFLSSPQFTLHRFPSYGLLCTNLLLASCIARHPSQRILPSPPRAFAYHCQRQFPKSIFITALHHRTRRLRPYRGLRATPPGLFPHRLQIAPLAPTLAWRNTNTKGRMFLRLTNDANNLPDDHVAHDWGALARCVWIAMRPRRLILPILLHIPRAHFRYAARVLSGHCMVNTTEAKN</sequence>
<dbReference type="AlphaFoldDB" id="A0A067MIQ8"/>
<evidence type="ECO:0000313" key="1">
    <source>
        <dbReference type="EMBL" id="KDQ11441.1"/>
    </source>
</evidence>
<organism evidence="1 2">
    <name type="scientific">Botryobasidium botryosum (strain FD-172 SS1)</name>
    <dbReference type="NCBI Taxonomy" id="930990"/>
    <lineage>
        <taxon>Eukaryota</taxon>
        <taxon>Fungi</taxon>
        <taxon>Dikarya</taxon>
        <taxon>Basidiomycota</taxon>
        <taxon>Agaricomycotina</taxon>
        <taxon>Agaricomycetes</taxon>
        <taxon>Cantharellales</taxon>
        <taxon>Botryobasidiaceae</taxon>
        <taxon>Botryobasidium</taxon>
    </lineage>
</organism>